<proteinExistence type="predicted"/>
<feature type="domain" description="DUF7373" evidence="3">
    <location>
        <begin position="263"/>
        <end position="404"/>
    </location>
</feature>
<evidence type="ECO:0000259" key="2">
    <source>
        <dbReference type="Pfam" id="PF24088"/>
    </source>
</evidence>
<evidence type="ECO:0000313" key="4">
    <source>
        <dbReference type="EMBL" id="VEG47920.1"/>
    </source>
</evidence>
<feature type="domain" description="DUF7373" evidence="2">
    <location>
        <begin position="62"/>
        <end position="258"/>
    </location>
</feature>
<gene>
    <name evidence="4" type="ORF">NCTC10485_02212</name>
</gene>
<protein>
    <recommendedName>
        <fullName evidence="6">Secreted protein</fullName>
    </recommendedName>
</protein>
<dbReference type="Pfam" id="PF24088">
    <property type="entry name" value="DUF7373"/>
    <property type="match status" value="1"/>
</dbReference>
<evidence type="ECO:0000313" key="5">
    <source>
        <dbReference type="Proteomes" id="UP000282551"/>
    </source>
</evidence>
<keyword evidence="5" id="KW-1185">Reference proteome</keyword>
<feature type="signal peptide" evidence="1">
    <location>
        <begin position="1"/>
        <end position="32"/>
    </location>
</feature>
<sequence length="406" mass="41992">MTVRKLRSAALTVTAALLLGGCASTVSGTALRHPDFDPQAANPALLQPGNYPTTPRPALGPAGASGHLVEARRMADYTVLPFQVDPALVKSSGMGVGVIKDAAAVVKAFPAPIPAGADHNFVAGFTTLADNQGKQQRSIQNAVLRFASPEDAEAAAADMHARSAAVSNIFDETPRPTQPTGVPRYPDTRAVTWGGGGQENAKVLAFTPRGPFVLGQLTISVGGTEAAAETVAATLDQQIPLLDRFAPTPVADLSGLPLDATGLVARTLPPPADDRKVYQGSYGAHGILAFSNAPAVDARVFEQAGVTEAVIGRTTTYAARDADGAASIVDQFAKTMADNGFESAEAVPGLPGARCLQQLPPEKSRGTPPRFYCTGTADEIVFEVSAGQLADAHQMAAAQYLMLTAE</sequence>
<dbReference type="Proteomes" id="UP000282551">
    <property type="component" value="Chromosome"/>
</dbReference>
<dbReference type="RefSeq" id="WP_126333785.1">
    <property type="nucleotide sequence ID" value="NZ_AP022604.1"/>
</dbReference>
<dbReference type="InterPro" id="IPR056463">
    <property type="entry name" value="DUF7373_C"/>
</dbReference>
<accession>A0A448I6B3</accession>
<dbReference type="OrthoDB" id="4569937at2"/>
<feature type="chain" id="PRO_5019261899" description="Secreted protein" evidence="1">
    <location>
        <begin position="33"/>
        <end position="406"/>
    </location>
</feature>
<dbReference type="InterPro" id="IPR055797">
    <property type="entry name" value="DUF7373"/>
</dbReference>
<keyword evidence="1" id="KW-0732">Signal</keyword>
<organism evidence="4 5">
    <name type="scientific">Mycolicibacterium chitae</name>
    <name type="common">Mycobacterium chitae</name>
    <dbReference type="NCBI Taxonomy" id="1792"/>
    <lineage>
        <taxon>Bacteria</taxon>
        <taxon>Bacillati</taxon>
        <taxon>Actinomycetota</taxon>
        <taxon>Actinomycetes</taxon>
        <taxon>Mycobacteriales</taxon>
        <taxon>Mycobacteriaceae</taxon>
        <taxon>Mycolicibacterium</taxon>
    </lineage>
</organism>
<evidence type="ECO:0008006" key="6">
    <source>
        <dbReference type="Google" id="ProtNLM"/>
    </source>
</evidence>
<evidence type="ECO:0000256" key="1">
    <source>
        <dbReference type="SAM" id="SignalP"/>
    </source>
</evidence>
<dbReference type="AlphaFoldDB" id="A0A448I6B3"/>
<dbReference type="Pfam" id="PF24092">
    <property type="entry name" value="DUF7373_C"/>
    <property type="match status" value="1"/>
</dbReference>
<name>A0A448I6B3_MYCCI</name>
<evidence type="ECO:0000259" key="3">
    <source>
        <dbReference type="Pfam" id="PF24092"/>
    </source>
</evidence>
<dbReference type="EMBL" id="LR134355">
    <property type="protein sequence ID" value="VEG47920.1"/>
    <property type="molecule type" value="Genomic_DNA"/>
</dbReference>
<reference evidence="4 5" key="1">
    <citation type="submission" date="2018-12" db="EMBL/GenBank/DDBJ databases">
        <authorList>
            <consortium name="Pathogen Informatics"/>
        </authorList>
    </citation>
    <scope>NUCLEOTIDE SEQUENCE [LARGE SCALE GENOMIC DNA]</scope>
    <source>
        <strain evidence="4 5">NCTC10485</strain>
    </source>
</reference>
<dbReference type="PROSITE" id="PS51257">
    <property type="entry name" value="PROKAR_LIPOPROTEIN"/>
    <property type="match status" value="1"/>
</dbReference>